<gene>
    <name evidence="1" type="ORF">NCTC10115_00206</name>
</gene>
<sequence length="33" mass="3665">MDLITANEPELIYVFSAGNNGNNPIESARKLSW</sequence>
<dbReference type="EMBL" id="LS991952">
    <property type="protein sequence ID" value="SYV93915.1"/>
    <property type="molecule type" value="Genomic_DNA"/>
</dbReference>
<dbReference type="AlphaFoldDB" id="A0A3B0PGI0"/>
<name>A0A3B0PGI0_MYCGL</name>
<protein>
    <submittedName>
        <fullName evidence="1">Uncharacterized protein</fullName>
    </submittedName>
</protein>
<proteinExistence type="predicted"/>
<evidence type="ECO:0000313" key="2">
    <source>
        <dbReference type="Proteomes" id="UP000260136"/>
    </source>
</evidence>
<accession>A0A3B0PGI0</accession>
<dbReference type="Proteomes" id="UP000260136">
    <property type="component" value="Chromosome"/>
</dbReference>
<organism evidence="1 2">
    <name type="scientific">Mycoplasmoides gallisepticum</name>
    <name type="common">Mycoplasma gallisepticum</name>
    <dbReference type="NCBI Taxonomy" id="2096"/>
    <lineage>
        <taxon>Bacteria</taxon>
        <taxon>Bacillati</taxon>
        <taxon>Mycoplasmatota</taxon>
        <taxon>Mycoplasmoidales</taxon>
        <taxon>Mycoplasmoidaceae</taxon>
        <taxon>Mycoplasmoides</taxon>
    </lineage>
</organism>
<feature type="non-terminal residue" evidence="1">
    <location>
        <position position="33"/>
    </location>
</feature>
<evidence type="ECO:0000313" key="1">
    <source>
        <dbReference type="EMBL" id="SYV93915.1"/>
    </source>
</evidence>
<reference evidence="2" key="1">
    <citation type="submission" date="2018-06" db="EMBL/GenBank/DDBJ databases">
        <authorList>
            <consortium name="Pathogen Informatics"/>
        </authorList>
    </citation>
    <scope>NUCLEOTIDE SEQUENCE [LARGE SCALE GENOMIC DNA]</scope>
    <source>
        <strain evidence="2">NCTC10115</strain>
    </source>
</reference>